<protein>
    <submittedName>
        <fullName evidence="1">Type VI secretion system protein TssA</fullName>
    </submittedName>
</protein>
<dbReference type="EMBL" id="CP025611">
    <property type="protein sequence ID" value="AUN31079.1"/>
    <property type="molecule type" value="Genomic_DNA"/>
</dbReference>
<organism evidence="1 2">
    <name type="scientific">Niveispirillum cyanobacteriorum</name>
    <dbReference type="NCBI Taxonomy" id="1612173"/>
    <lineage>
        <taxon>Bacteria</taxon>
        <taxon>Pseudomonadati</taxon>
        <taxon>Pseudomonadota</taxon>
        <taxon>Alphaproteobacteria</taxon>
        <taxon>Rhodospirillales</taxon>
        <taxon>Azospirillaceae</taxon>
        <taxon>Niveispirillum</taxon>
    </lineage>
</organism>
<name>A0A2K9NDB3_9PROT</name>
<gene>
    <name evidence="1" type="ORF">C0V82_13160</name>
</gene>
<evidence type="ECO:0000313" key="2">
    <source>
        <dbReference type="Proteomes" id="UP000234752"/>
    </source>
</evidence>
<evidence type="ECO:0000313" key="1">
    <source>
        <dbReference type="EMBL" id="AUN31079.1"/>
    </source>
</evidence>
<dbReference type="InterPro" id="IPR017740">
    <property type="entry name" value="TssA-like"/>
</dbReference>
<reference evidence="1 2" key="1">
    <citation type="submission" date="2017-12" db="EMBL/GenBank/DDBJ databases">
        <title>Genomes of bacteria within cyanobacterial aggregates.</title>
        <authorList>
            <person name="Cai H."/>
        </authorList>
    </citation>
    <scope>NUCLEOTIDE SEQUENCE [LARGE SCALE GENOMIC DNA]</scope>
    <source>
        <strain evidence="1 2">TH16</strain>
    </source>
</reference>
<dbReference type="RefSeq" id="WP_102112695.1">
    <property type="nucleotide sequence ID" value="NZ_BMGN01000011.1"/>
</dbReference>
<dbReference type="Pfam" id="PF06812">
    <property type="entry name" value="ImpA_N"/>
    <property type="match status" value="1"/>
</dbReference>
<dbReference type="AlphaFoldDB" id="A0A2K9NDB3"/>
<dbReference type="NCBIfam" id="TIGR03363">
    <property type="entry name" value="VI_chp_8"/>
    <property type="match status" value="1"/>
</dbReference>
<dbReference type="PANTHER" id="PTHR37951:SF1">
    <property type="entry name" value="TYPE VI SECRETION SYSTEM COMPONENT TSSA1"/>
    <property type="match status" value="1"/>
</dbReference>
<dbReference type="InterPro" id="IPR010657">
    <property type="entry name" value="ImpA_N"/>
</dbReference>
<dbReference type="OrthoDB" id="9771118at2"/>
<sequence length="371" mass="40276">MNAAQSKPPIDIEALLADIPGGDPAGEDIRYGAEHDLIKEARREDADLPQGVWKSDRKRSDWPEVIRLAKGVLTSRSKDAQVAAWACEALLGRYGMPGMEAGLNLLARLVEGRGPSLHPRADEDGDRSRLALVFEWLNNRLVVMVLTLAVTNPPADREAGLTFGDFLNSQRLQAMGGGNESNGRRSGAAPVTLQLFNATVRGTGTPFYRDLYISLRSAAAALEGLRAALDTELNGDAPSMSELVQRLGDMTQWAQTILRERGEDPAMIDEEQAPPEAEETVLELEEEAPTVGGHALTTAGPIASRRDAYRQLAEIADFLARTEPHSPTPYILHRIVQWRDLPLPVLLGELSRGRKDVAAIFELVGAPGDTG</sequence>
<dbReference type="KEGG" id="ncb:C0V82_13160"/>
<dbReference type="PANTHER" id="PTHR37951">
    <property type="entry name" value="CYTOPLASMIC PROTEIN-RELATED"/>
    <property type="match status" value="1"/>
</dbReference>
<keyword evidence="2" id="KW-1185">Reference proteome</keyword>
<accession>A0A2K9NDB3</accession>
<proteinExistence type="predicted"/>
<dbReference type="Proteomes" id="UP000234752">
    <property type="component" value="Chromosome eg_1"/>
</dbReference>